<reference evidence="1 2" key="1">
    <citation type="journal article" date="2020" name="IScience">
        <title>Genome Sequencing of the Endangered Kingdonia uniflora (Circaeasteraceae, Ranunculales) Reveals Potential Mechanisms of Evolutionary Specialization.</title>
        <authorList>
            <person name="Sun Y."/>
            <person name="Deng T."/>
            <person name="Zhang A."/>
            <person name="Moore M.J."/>
            <person name="Landis J.B."/>
            <person name="Lin N."/>
            <person name="Zhang H."/>
            <person name="Zhang X."/>
            <person name="Huang J."/>
            <person name="Zhang X."/>
            <person name="Sun H."/>
            <person name="Wang H."/>
        </authorList>
    </citation>
    <scope>NUCLEOTIDE SEQUENCE [LARGE SCALE GENOMIC DNA]</scope>
    <source>
        <strain evidence="1">TB1705</strain>
        <tissue evidence="1">Leaf</tissue>
    </source>
</reference>
<dbReference type="Proteomes" id="UP000541444">
    <property type="component" value="Unassembled WGS sequence"/>
</dbReference>
<dbReference type="AlphaFoldDB" id="A0A7J7LJM4"/>
<sequence length="190" mass="22335">MPTFMVIPLGLEFRQRNQDLKCVHGTFTTVIKVWKEIFTIPSVRDAVYWFYEYCGVGHPIVKEDVKFSAYPLLRTWERKNRKKTNDQADNLFMLGRYYTDHRTIETITCRPWLESEVSELDDVRRTLFLSNTRMPLQVPNGNYKYYLGDRCWRQLTDTAGIPLEPPLSMSPHLSPADLQAMRQASFVDCE</sequence>
<dbReference type="EMBL" id="JACGCM010002247">
    <property type="protein sequence ID" value="KAF6142728.1"/>
    <property type="molecule type" value="Genomic_DNA"/>
</dbReference>
<name>A0A7J7LJM4_9MAGN</name>
<evidence type="ECO:0000313" key="1">
    <source>
        <dbReference type="EMBL" id="KAF6142728.1"/>
    </source>
</evidence>
<accession>A0A7J7LJM4</accession>
<keyword evidence="2" id="KW-1185">Reference proteome</keyword>
<proteinExistence type="predicted"/>
<comment type="caution">
    <text evidence="1">The sequence shown here is derived from an EMBL/GenBank/DDBJ whole genome shotgun (WGS) entry which is preliminary data.</text>
</comment>
<gene>
    <name evidence="1" type="ORF">GIB67_018439</name>
</gene>
<protein>
    <submittedName>
        <fullName evidence="1">Uncharacterized protein</fullName>
    </submittedName>
</protein>
<evidence type="ECO:0000313" key="2">
    <source>
        <dbReference type="Proteomes" id="UP000541444"/>
    </source>
</evidence>
<organism evidence="1 2">
    <name type="scientific">Kingdonia uniflora</name>
    <dbReference type="NCBI Taxonomy" id="39325"/>
    <lineage>
        <taxon>Eukaryota</taxon>
        <taxon>Viridiplantae</taxon>
        <taxon>Streptophyta</taxon>
        <taxon>Embryophyta</taxon>
        <taxon>Tracheophyta</taxon>
        <taxon>Spermatophyta</taxon>
        <taxon>Magnoliopsida</taxon>
        <taxon>Ranunculales</taxon>
        <taxon>Circaeasteraceae</taxon>
        <taxon>Kingdonia</taxon>
    </lineage>
</organism>